<dbReference type="eggNOG" id="ENOG5034650">
    <property type="taxonomic scope" value="Bacteria"/>
</dbReference>
<protein>
    <submittedName>
        <fullName evidence="1">Uncharacterized protein</fullName>
    </submittedName>
</protein>
<dbReference type="EMBL" id="ADLO01000095">
    <property type="protein sequence ID" value="KGF54098.1"/>
    <property type="molecule type" value="Genomic_DNA"/>
</dbReference>
<accession>A0A096B400</accession>
<keyword evidence="2" id="KW-1185">Reference proteome</keyword>
<reference evidence="1 2" key="1">
    <citation type="submission" date="2011-08" db="EMBL/GenBank/DDBJ databases">
        <title>The Genome Sequence of Clostridium orbiscindens 1_3_50AFAA.</title>
        <authorList>
            <consortium name="The Broad Institute Genome Sequencing Platform"/>
            <person name="Earl A."/>
            <person name="Ward D."/>
            <person name="Feldgarden M."/>
            <person name="Gevers D."/>
            <person name="Daigneault M."/>
            <person name="Strauss J."/>
            <person name="Allen-Vercoe E."/>
            <person name="Young S.K."/>
            <person name="Zeng Q."/>
            <person name="Gargeya S."/>
            <person name="Fitzgerald M."/>
            <person name="Haas B."/>
            <person name="Abouelleil A."/>
            <person name="Alvarado L."/>
            <person name="Arachchi H.M."/>
            <person name="Berlin A."/>
            <person name="Brown A."/>
            <person name="Chapman S.B."/>
            <person name="Chen Z."/>
            <person name="Dunbar C."/>
            <person name="Freedman E."/>
            <person name="Gearin G."/>
            <person name="Gellesch M."/>
            <person name="Goldberg J."/>
            <person name="Griggs A."/>
            <person name="Gujja S."/>
            <person name="Heiman D."/>
            <person name="Howarth C."/>
            <person name="Larson L."/>
            <person name="Lui A."/>
            <person name="MacDonald P.J.P."/>
            <person name="Montmayeur A."/>
            <person name="Murphy C."/>
            <person name="Neiman D."/>
            <person name="Pearson M."/>
            <person name="Priest M."/>
            <person name="Roberts A."/>
            <person name="Saif S."/>
            <person name="Shea T."/>
            <person name="Shenoy N."/>
            <person name="Sisk P."/>
            <person name="Stolte C."/>
            <person name="Sykes S."/>
            <person name="Wortman J."/>
            <person name="Nusbaum C."/>
            <person name="Birren B."/>
        </authorList>
    </citation>
    <scope>NUCLEOTIDE SEQUENCE [LARGE SCALE GENOMIC DNA]</scope>
    <source>
        <strain evidence="1 2">1_3_50AFAA</strain>
    </source>
</reference>
<dbReference type="PATRIC" id="fig|742738.3.peg.3226"/>
<sequence length="82" mass="9699">MNRDRSYYRRQRMRVIHRKENILRQLGGEENVLAWEHGAAGRLSKGKIHCSCWMCRSKSYDDPQVRDKRAAINAAQQLLEIE</sequence>
<organism evidence="1 2">
    <name type="scientific">Flavonifractor plautii 1_3_50AFAA</name>
    <dbReference type="NCBI Taxonomy" id="742738"/>
    <lineage>
        <taxon>Bacteria</taxon>
        <taxon>Bacillati</taxon>
        <taxon>Bacillota</taxon>
        <taxon>Clostridia</taxon>
        <taxon>Eubacteriales</taxon>
        <taxon>Oscillospiraceae</taxon>
        <taxon>Flavonifractor</taxon>
    </lineage>
</organism>
<dbReference type="AlphaFoldDB" id="A0A096B400"/>
<gene>
    <name evidence="1" type="ORF">HMPREF9460_03138</name>
</gene>
<dbReference type="HOGENOM" id="CLU_2748897_0_0_9"/>
<dbReference type="Proteomes" id="UP000029585">
    <property type="component" value="Unassembled WGS sequence"/>
</dbReference>
<evidence type="ECO:0000313" key="2">
    <source>
        <dbReference type="Proteomes" id="UP000029585"/>
    </source>
</evidence>
<comment type="caution">
    <text evidence="1">The sequence shown here is derived from an EMBL/GenBank/DDBJ whole genome shotgun (WGS) entry which is preliminary data.</text>
</comment>
<evidence type="ECO:0000313" key="1">
    <source>
        <dbReference type="EMBL" id="KGF54098.1"/>
    </source>
</evidence>
<name>A0A096B400_FLAPL</name>
<proteinExistence type="predicted"/>